<feature type="transmembrane region" description="Helical" evidence="1">
    <location>
        <begin position="33"/>
        <end position="56"/>
    </location>
</feature>
<keyword evidence="1" id="KW-0812">Transmembrane</keyword>
<protein>
    <recommendedName>
        <fullName evidence="4">TrbC/VirB2 family protein</fullName>
    </recommendedName>
</protein>
<organism evidence="2 3">
    <name type="scientific">Candidatus Sungiibacteriota bacterium</name>
    <dbReference type="NCBI Taxonomy" id="2750080"/>
    <lineage>
        <taxon>Bacteria</taxon>
        <taxon>Candidatus Sungiibacteriota</taxon>
    </lineage>
</organism>
<gene>
    <name evidence="2" type="ORF">HY473_01540</name>
</gene>
<proteinExistence type="predicted"/>
<keyword evidence="1" id="KW-0472">Membrane</keyword>
<sequence length="117" mass="12024">MLQKTSTLFLVTLTVVTPLVALAQPRDICGVAAIAFNVVQIFGTVVLLVAVAMLLYSGFLFITGGGNPEAIGKARNILIFSLVGLAIALLAINAAAIVGNLVGGQFLTRCPGVIQGQ</sequence>
<evidence type="ECO:0000313" key="2">
    <source>
        <dbReference type="EMBL" id="MBI4132765.1"/>
    </source>
</evidence>
<dbReference type="EMBL" id="JACQMI010000013">
    <property type="protein sequence ID" value="MBI4132765.1"/>
    <property type="molecule type" value="Genomic_DNA"/>
</dbReference>
<dbReference type="Proteomes" id="UP000756703">
    <property type="component" value="Unassembled WGS sequence"/>
</dbReference>
<evidence type="ECO:0008006" key="4">
    <source>
        <dbReference type="Google" id="ProtNLM"/>
    </source>
</evidence>
<evidence type="ECO:0000313" key="3">
    <source>
        <dbReference type="Proteomes" id="UP000756703"/>
    </source>
</evidence>
<comment type="caution">
    <text evidence="2">The sequence shown here is derived from an EMBL/GenBank/DDBJ whole genome shotgun (WGS) entry which is preliminary data.</text>
</comment>
<name>A0A932YX99_9BACT</name>
<evidence type="ECO:0000256" key="1">
    <source>
        <dbReference type="SAM" id="Phobius"/>
    </source>
</evidence>
<feature type="transmembrane region" description="Helical" evidence="1">
    <location>
        <begin position="77"/>
        <end position="98"/>
    </location>
</feature>
<dbReference type="AlphaFoldDB" id="A0A932YX99"/>
<reference evidence="2" key="1">
    <citation type="submission" date="2020-07" db="EMBL/GenBank/DDBJ databases">
        <title>Huge and variable diversity of episymbiotic CPR bacteria and DPANN archaea in groundwater ecosystems.</title>
        <authorList>
            <person name="He C.Y."/>
            <person name="Keren R."/>
            <person name="Whittaker M."/>
            <person name="Farag I.F."/>
            <person name="Doudna J."/>
            <person name="Cate J.H.D."/>
            <person name="Banfield J.F."/>
        </authorList>
    </citation>
    <scope>NUCLEOTIDE SEQUENCE</scope>
    <source>
        <strain evidence="2">NC_groundwater_1225_Ag_S-0.1um_56_177</strain>
    </source>
</reference>
<keyword evidence="1" id="KW-1133">Transmembrane helix</keyword>
<accession>A0A932YX99</accession>